<keyword evidence="5" id="KW-1185">Reference proteome</keyword>
<dbReference type="STRING" id="5454.A0A163MCL4"/>
<evidence type="ECO:0000259" key="3">
    <source>
        <dbReference type="Pfam" id="PF22691"/>
    </source>
</evidence>
<evidence type="ECO:0008006" key="6">
    <source>
        <dbReference type="Google" id="ProtNLM"/>
    </source>
</evidence>
<organism evidence="4 5">
    <name type="scientific">Didymella rabiei</name>
    <name type="common">Chickpea ascochyta blight fungus</name>
    <name type="synonym">Mycosphaerella rabiei</name>
    <dbReference type="NCBI Taxonomy" id="5454"/>
    <lineage>
        <taxon>Eukaryota</taxon>
        <taxon>Fungi</taxon>
        <taxon>Dikarya</taxon>
        <taxon>Ascomycota</taxon>
        <taxon>Pezizomycotina</taxon>
        <taxon>Dothideomycetes</taxon>
        <taxon>Pleosporomycetidae</taxon>
        <taxon>Pleosporales</taxon>
        <taxon>Pleosporineae</taxon>
        <taxon>Didymellaceae</taxon>
        <taxon>Ascochyta</taxon>
    </lineage>
</organism>
<dbReference type="PIRSF" id="PIRSF000429">
    <property type="entry name" value="Ac-CoA_Ac_transf"/>
    <property type="match status" value="1"/>
</dbReference>
<gene>
    <name evidence="4" type="ORF">ST47_g251</name>
</gene>
<proteinExistence type="predicted"/>
<dbReference type="Proteomes" id="UP000076837">
    <property type="component" value="Unassembled WGS sequence"/>
</dbReference>
<feature type="domain" description="Thiolase N-terminal" evidence="2">
    <location>
        <begin position="13"/>
        <end position="185"/>
    </location>
</feature>
<reference evidence="4 5" key="1">
    <citation type="journal article" date="2016" name="Sci. Rep.">
        <title>Draft genome sequencing and secretome analysis of fungal phytopathogen Ascochyta rabiei provides insight into the necrotrophic effector repertoire.</title>
        <authorList>
            <person name="Verma S."/>
            <person name="Gazara R.K."/>
            <person name="Nizam S."/>
            <person name="Parween S."/>
            <person name="Chattopadhyay D."/>
            <person name="Verma P.K."/>
        </authorList>
    </citation>
    <scope>NUCLEOTIDE SEQUENCE [LARGE SCALE GENOMIC DNA]</scope>
    <source>
        <strain evidence="4 5">ArDII</strain>
    </source>
</reference>
<dbReference type="PANTHER" id="PTHR42870">
    <property type="entry name" value="ACETYL-COA C-ACETYLTRANSFERASE"/>
    <property type="match status" value="1"/>
</dbReference>
<comment type="cofactor">
    <cofactor evidence="1">
        <name>K(+)</name>
        <dbReference type="ChEBI" id="CHEBI:29103"/>
    </cofactor>
</comment>
<evidence type="ECO:0000256" key="1">
    <source>
        <dbReference type="ARBA" id="ARBA00001958"/>
    </source>
</evidence>
<sequence length="389" mass="41397">MDKVTSIIGWQHSKFGRHDDMDTLGLMNLVVLDSLIHAEVDPSEVDAIFVGVYNNGFTRQDFHAGTVSLIDPAFQNTPAVRAENACATGSAALYAACDFVDSGRGEVALVVGVEKMTSVSPAEAGELLLSGSYIPEEESGNKSFADVFAGITQEYANRYGDPLSAMASIAAKNHKNGATNPYAQIQKDLGYEFCNTVSEKNPIVTGTLRRTDCSLISDGAVAAVVSSGNRAVKAPRRIGFRSRSQQNDYLPLSRRDPVEFAGAKRAWFNALKDANIRLDDLSFIETHDCFTIAELIQYEALGLAEPGFGHRVVESGIALSDGKLPVNRSGGLKAKGHPLGATGVSMHVISAMQLAGEANGFQLPTANIGGVFNMGGTAVANYASILESW</sequence>
<evidence type="ECO:0000313" key="4">
    <source>
        <dbReference type="EMBL" id="KZM28597.1"/>
    </source>
</evidence>
<name>A0A163MCL4_DIDRA</name>
<evidence type="ECO:0000313" key="5">
    <source>
        <dbReference type="Proteomes" id="UP000076837"/>
    </source>
</evidence>
<dbReference type="NCBIfam" id="NF005704">
    <property type="entry name" value="PRK07516.1"/>
    <property type="match status" value="1"/>
</dbReference>
<dbReference type="InterPro" id="IPR055140">
    <property type="entry name" value="Thiolase_C_2"/>
</dbReference>
<dbReference type="InterPro" id="IPR002155">
    <property type="entry name" value="Thiolase"/>
</dbReference>
<dbReference type="Pfam" id="PF22691">
    <property type="entry name" value="Thiolase_C_1"/>
    <property type="match status" value="1"/>
</dbReference>
<feature type="domain" description="Thiolase C-terminal" evidence="3">
    <location>
        <begin position="252"/>
        <end position="387"/>
    </location>
</feature>
<dbReference type="AlphaFoldDB" id="A0A163MCL4"/>
<dbReference type="Pfam" id="PF00108">
    <property type="entry name" value="Thiolase_N"/>
    <property type="match status" value="1"/>
</dbReference>
<dbReference type="CDD" id="cd00829">
    <property type="entry name" value="SCP-x_thiolase"/>
    <property type="match status" value="1"/>
</dbReference>
<dbReference type="InterPro" id="IPR020616">
    <property type="entry name" value="Thiolase_N"/>
</dbReference>
<dbReference type="GO" id="GO:0016747">
    <property type="term" value="F:acyltransferase activity, transferring groups other than amino-acyl groups"/>
    <property type="evidence" value="ECO:0007669"/>
    <property type="project" value="InterPro"/>
</dbReference>
<accession>A0A163MCL4</accession>
<evidence type="ECO:0000259" key="2">
    <source>
        <dbReference type="Pfam" id="PF00108"/>
    </source>
</evidence>
<dbReference type="Gene3D" id="3.40.47.10">
    <property type="match status" value="1"/>
</dbReference>
<protein>
    <recommendedName>
        <fullName evidence="6">Transferase</fullName>
    </recommendedName>
</protein>
<dbReference type="SUPFAM" id="SSF53901">
    <property type="entry name" value="Thiolase-like"/>
    <property type="match status" value="1"/>
</dbReference>
<dbReference type="InterPro" id="IPR016039">
    <property type="entry name" value="Thiolase-like"/>
</dbReference>
<dbReference type="PANTHER" id="PTHR42870:SF1">
    <property type="entry name" value="NON-SPECIFIC LIPID-TRANSFER PROTEIN-LIKE 2"/>
    <property type="match status" value="1"/>
</dbReference>
<dbReference type="EMBL" id="JYNV01000009">
    <property type="protein sequence ID" value="KZM28597.1"/>
    <property type="molecule type" value="Genomic_DNA"/>
</dbReference>
<comment type="caution">
    <text evidence="4">The sequence shown here is derived from an EMBL/GenBank/DDBJ whole genome shotgun (WGS) entry which is preliminary data.</text>
</comment>